<keyword evidence="1 3" id="KW-0489">Methyltransferase</keyword>
<keyword evidence="1 3" id="KW-0808">Transferase</keyword>
<evidence type="ECO:0000313" key="3">
    <source>
        <dbReference type="EMBL" id="QAB14289.1"/>
    </source>
</evidence>
<comment type="function">
    <text evidence="1">Catalyzes the methylation of 5-carboxymethoxyuridine (cmo5U) to form 5-methoxycarbonylmethoxyuridine (mcmo5U) at position 34 in tRNAs.</text>
</comment>
<dbReference type="PANTHER" id="PTHR43861">
    <property type="entry name" value="TRANS-ACONITATE 2-METHYLTRANSFERASE-RELATED"/>
    <property type="match status" value="1"/>
</dbReference>
<accession>A0A451G499</accession>
<organism evidence="3 4">
    <name type="scientific">Hydrogenovibrio thermophilus</name>
    <dbReference type="NCBI Taxonomy" id="265883"/>
    <lineage>
        <taxon>Bacteria</taxon>
        <taxon>Pseudomonadati</taxon>
        <taxon>Pseudomonadota</taxon>
        <taxon>Gammaproteobacteria</taxon>
        <taxon>Thiotrichales</taxon>
        <taxon>Piscirickettsiaceae</taxon>
        <taxon>Hydrogenovibrio</taxon>
    </lineage>
</organism>
<evidence type="ECO:0000256" key="1">
    <source>
        <dbReference type="HAMAP-Rule" id="MF_02057"/>
    </source>
</evidence>
<gene>
    <name evidence="1" type="primary">cmoM</name>
    <name evidence="3" type="ORF">EPV75_00665</name>
</gene>
<dbReference type="Proteomes" id="UP000285478">
    <property type="component" value="Chromosome"/>
</dbReference>
<reference evidence="3 4" key="1">
    <citation type="journal article" date="2018" name="Environ. Microbiol.">
        <title>Genomes of ubiquitous marine and hypersaline Hydrogenovibrio, Thiomicrorhabdus and Thiomicrospira spp. encode a diversity of mechanisms to sustain chemolithoautotrophy in heterogeneous environments.</title>
        <authorList>
            <person name="Scott K.M."/>
            <person name="Williams J."/>
            <person name="Porter C.M.B."/>
            <person name="Russel S."/>
            <person name="Harmer T.L."/>
            <person name="Paul J.H."/>
            <person name="Antonen K.M."/>
            <person name="Bridges M.K."/>
            <person name="Camper G.J."/>
            <person name="Campla C.K."/>
            <person name="Casella L.G."/>
            <person name="Chase E."/>
            <person name="Conrad J.W."/>
            <person name="Cruz M.C."/>
            <person name="Dunlap D.S."/>
            <person name="Duran L."/>
            <person name="Fahsbender E.M."/>
            <person name="Goldsmith D.B."/>
            <person name="Keeley R.F."/>
            <person name="Kondoff M.R."/>
            <person name="Kussy B.I."/>
            <person name="Lane M.K."/>
            <person name="Lawler S."/>
            <person name="Leigh B.A."/>
            <person name="Lewis C."/>
            <person name="Lostal L.M."/>
            <person name="Marking D."/>
            <person name="Mancera P.A."/>
            <person name="McClenthan E.C."/>
            <person name="McIntyre E.A."/>
            <person name="Mine J.A."/>
            <person name="Modi S."/>
            <person name="Moore B.D."/>
            <person name="Morgan W.A."/>
            <person name="Nelson K.M."/>
            <person name="Nguyen K.N."/>
            <person name="Ogburn N."/>
            <person name="Parrino D.G."/>
            <person name="Pedapudi A.D."/>
            <person name="Pelham R.P."/>
            <person name="Preece A.M."/>
            <person name="Rampersad E.A."/>
            <person name="Richardson J.C."/>
            <person name="Rodgers C.M."/>
            <person name="Schaffer B.L."/>
            <person name="Sheridan N.E."/>
            <person name="Solone M.R."/>
            <person name="Staley Z.R."/>
            <person name="Tabuchi M."/>
            <person name="Waide R.J."/>
            <person name="Wanjugi P.W."/>
            <person name="Young S."/>
            <person name="Clum A."/>
            <person name="Daum C."/>
            <person name="Huntemann M."/>
            <person name="Ivanova N."/>
            <person name="Kyrpides N."/>
            <person name="Mikhailova N."/>
            <person name="Palaniappan K."/>
            <person name="Pillay M."/>
            <person name="Reddy T.B.K."/>
            <person name="Shapiro N."/>
            <person name="Stamatis D."/>
            <person name="Varghese N."/>
            <person name="Woyke T."/>
            <person name="Boden R."/>
            <person name="Freyermuth S.K."/>
            <person name="Kerfeld C.A."/>
        </authorList>
    </citation>
    <scope>NUCLEOTIDE SEQUENCE [LARGE SCALE GENOMIC DNA]</scope>
    <source>
        <strain evidence="3 4">JR-2</strain>
    </source>
</reference>
<comment type="catalytic activity">
    <reaction evidence="1">
        <text>5-carboxymethoxyuridine(34) in tRNA + S-adenosyl-L-methionine = 5-methoxycarbonylmethoxyuridine(34) in tRNA + S-adenosyl-L-homocysteine</text>
        <dbReference type="Rhea" id="RHEA:54080"/>
        <dbReference type="Rhea" id="RHEA-COMP:13383"/>
        <dbReference type="Rhea" id="RHEA-COMP:13781"/>
        <dbReference type="ChEBI" id="CHEBI:57856"/>
        <dbReference type="ChEBI" id="CHEBI:59789"/>
        <dbReference type="ChEBI" id="CHEBI:136879"/>
        <dbReference type="ChEBI" id="CHEBI:138053"/>
    </reaction>
</comment>
<comment type="similarity">
    <text evidence="1">Belongs to the class I-like SAM-binding methyltransferase superfamily. CmoM family.</text>
</comment>
<sequence>MPKKTVQTDRNFDSLIDKFEKRVYDTVKGDWRLKLLKEDLGFLRDGEASHNSPGLGNSAQTPFSTPLSIWDAGCGFAQMGQWFAEAGHDLTLCDLSRKMLARAQQNFADQQLEATFLHGSAQSLAPELPAFDLVLFHAVIEWLADPKTGLQTVADKVRPGGYLSLLFYNRNAFVYNNVLKGSWRWEHILSDAYIGKGKKLTPPNPQYPEDMIEQLEALGFEIRQQTGIRVFHDYLTPQVLADSDLDELLALEYRYCRQATYRHMGRYVHFLAYKPDTDS</sequence>
<proteinExistence type="inferred from homology"/>
<dbReference type="HAMAP" id="MF_02057">
    <property type="entry name" value="tRNA_methyltr_CmoM"/>
    <property type="match status" value="1"/>
</dbReference>
<dbReference type="Gene3D" id="3.40.50.150">
    <property type="entry name" value="Vaccinia Virus protein VP39"/>
    <property type="match status" value="1"/>
</dbReference>
<dbReference type="GO" id="GO:0006400">
    <property type="term" value="P:tRNA modification"/>
    <property type="evidence" value="ECO:0007669"/>
    <property type="project" value="UniProtKB-UniRule"/>
</dbReference>
<keyword evidence="1" id="KW-0949">S-adenosyl-L-methionine</keyword>
<name>A0A451G499_9GAMM</name>
<feature type="binding site" evidence="1">
    <location>
        <position position="137"/>
    </location>
    <ligand>
        <name>S-adenosyl-L-methionine</name>
        <dbReference type="ChEBI" id="CHEBI:59789"/>
    </ligand>
</feature>
<dbReference type="GO" id="GO:0008757">
    <property type="term" value="F:S-adenosylmethionine-dependent methyltransferase activity"/>
    <property type="evidence" value="ECO:0007669"/>
    <property type="project" value="InterPro"/>
</dbReference>
<dbReference type="InterPro" id="IPR033664">
    <property type="entry name" value="Cmo5U_methylTrfase"/>
</dbReference>
<protein>
    <recommendedName>
        <fullName evidence="1">tRNA 5-carboxymethoxyuridine methyltransferase</fullName>
        <ecNumber evidence="1">2.1.1.-</ecNumber>
    </recommendedName>
    <alternativeName>
        <fullName evidence="1">cmo5U methyltransferase</fullName>
    </alternativeName>
</protein>
<comment type="caution">
    <text evidence="1">Lacks conserved residue(s) required for the propagation of feature annotation.</text>
</comment>
<dbReference type="GO" id="GO:0032259">
    <property type="term" value="P:methylation"/>
    <property type="evidence" value="ECO:0007669"/>
    <property type="project" value="UniProtKB-KW"/>
</dbReference>
<evidence type="ECO:0000313" key="4">
    <source>
        <dbReference type="Proteomes" id="UP000285478"/>
    </source>
</evidence>
<dbReference type="InterPro" id="IPR013216">
    <property type="entry name" value="Methyltransf_11"/>
</dbReference>
<feature type="binding site" evidence="1">
    <location>
        <begin position="121"/>
        <end position="122"/>
    </location>
    <ligand>
        <name>S-adenosyl-L-methionine</name>
        <dbReference type="ChEBI" id="CHEBI:59789"/>
    </ligand>
</feature>
<dbReference type="GO" id="GO:0097697">
    <property type="term" value="F:tRNA (5-carboxymethoxyuridine(34)-5-O)-methyltransferase activity"/>
    <property type="evidence" value="ECO:0007669"/>
    <property type="project" value="UniProtKB-UniRule"/>
</dbReference>
<dbReference type="Pfam" id="PF08241">
    <property type="entry name" value="Methyltransf_11"/>
    <property type="match status" value="1"/>
</dbReference>
<feature type="binding site" evidence="1">
    <location>
        <position position="94"/>
    </location>
    <ligand>
        <name>S-adenosyl-L-methionine</name>
        <dbReference type="ChEBI" id="CHEBI:59789"/>
    </ligand>
</feature>
<dbReference type="InterPro" id="IPR029063">
    <property type="entry name" value="SAM-dependent_MTases_sf"/>
</dbReference>
<feature type="domain" description="Methyltransferase type 11" evidence="2">
    <location>
        <begin position="71"/>
        <end position="164"/>
    </location>
</feature>
<dbReference type="EC" id="2.1.1.-" evidence="1"/>
<dbReference type="SUPFAM" id="SSF53335">
    <property type="entry name" value="S-adenosyl-L-methionine-dependent methyltransferases"/>
    <property type="match status" value="1"/>
</dbReference>
<dbReference type="CDD" id="cd02440">
    <property type="entry name" value="AdoMet_MTases"/>
    <property type="match status" value="1"/>
</dbReference>
<dbReference type="KEGG" id="htr:EPV75_00665"/>
<dbReference type="RefSeq" id="WP_128384133.1">
    <property type="nucleotide sequence ID" value="NZ_CP035033.1"/>
</dbReference>
<keyword evidence="4" id="KW-1185">Reference proteome</keyword>
<evidence type="ECO:0000259" key="2">
    <source>
        <dbReference type="Pfam" id="PF08241"/>
    </source>
</evidence>
<dbReference type="EMBL" id="CP035033">
    <property type="protein sequence ID" value="QAB14289.1"/>
    <property type="molecule type" value="Genomic_DNA"/>
</dbReference>
<keyword evidence="1" id="KW-0819">tRNA processing</keyword>
<feature type="binding site" evidence="1">
    <location>
        <position position="32"/>
    </location>
    <ligand>
        <name>S-adenosyl-L-methionine</name>
        <dbReference type="ChEBI" id="CHEBI:59789"/>
    </ligand>
</feature>
<dbReference type="AlphaFoldDB" id="A0A451G499"/>